<dbReference type="Proteomes" id="UP001281761">
    <property type="component" value="Unassembled WGS sequence"/>
</dbReference>
<reference evidence="1 2" key="1">
    <citation type="journal article" date="2022" name="bioRxiv">
        <title>Genomics of Preaxostyla Flagellates Illuminates Evolutionary Transitions and the Path Towards Mitochondrial Loss.</title>
        <authorList>
            <person name="Novak L.V.F."/>
            <person name="Treitli S.C."/>
            <person name="Pyrih J."/>
            <person name="Halakuc P."/>
            <person name="Pipaliya S.V."/>
            <person name="Vacek V."/>
            <person name="Brzon O."/>
            <person name="Soukal P."/>
            <person name="Eme L."/>
            <person name="Dacks J.B."/>
            <person name="Karnkowska A."/>
            <person name="Elias M."/>
            <person name="Hampl V."/>
        </authorList>
    </citation>
    <scope>NUCLEOTIDE SEQUENCE [LARGE SCALE GENOMIC DNA]</scope>
    <source>
        <strain evidence="1">NAU3</strain>
        <tissue evidence="1">Gut</tissue>
    </source>
</reference>
<name>A0ABQ9X1Z7_9EUKA</name>
<sequence>MGSEISPVSDRQYFSVKTDRSVPVSHAYLGRTTADSSTDFVQSIGVLISSASQAITTAAMKMLDNLIMNMSAQVRLSLVKADLLPQLITTLNPLSLSFAEAVDIHTCLMETITYSLWLATPFDLPLLALTDDNEQQTVPETIFQQVLVPSEKYIWHLSVIRISIISHSGFRRKDQ</sequence>
<comment type="caution">
    <text evidence="1">The sequence shown here is derived from an EMBL/GenBank/DDBJ whole genome shotgun (WGS) entry which is preliminary data.</text>
</comment>
<protein>
    <submittedName>
        <fullName evidence="1">Uncharacterized protein</fullName>
    </submittedName>
</protein>
<proteinExistence type="predicted"/>
<dbReference type="EMBL" id="JARBJD010000278">
    <property type="protein sequence ID" value="KAK2944952.1"/>
    <property type="molecule type" value="Genomic_DNA"/>
</dbReference>
<accession>A0ABQ9X1Z7</accession>
<evidence type="ECO:0000313" key="2">
    <source>
        <dbReference type="Proteomes" id="UP001281761"/>
    </source>
</evidence>
<organism evidence="1 2">
    <name type="scientific">Blattamonas nauphoetae</name>
    <dbReference type="NCBI Taxonomy" id="2049346"/>
    <lineage>
        <taxon>Eukaryota</taxon>
        <taxon>Metamonada</taxon>
        <taxon>Preaxostyla</taxon>
        <taxon>Oxymonadida</taxon>
        <taxon>Blattamonas</taxon>
    </lineage>
</organism>
<keyword evidence="2" id="KW-1185">Reference proteome</keyword>
<gene>
    <name evidence="1" type="ORF">BLNAU_20128</name>
</gene>
<evidence type="ECO:0000313" key="1">
    <source>
        <dbReference type="EMBL" id="KAK2944952.1"/>
    </source>
</evidence>